<dbReference type="PANTHER" id="PTHR42648:SF11">
    <property type="entry name" value="TRANSPOSON TY4-P GAG-POL POLYPROTEIN"/>
    <property type="match status" value="1"/>
</dbReference>
<feature type="domain" description="Integrase catalytic" evidence="27">
    <location>
        <begin position="537"/>
        <end position="701"/>
    </location>
</feature>
<sequence>MESLSSKKVEVILESPTDWSVWNSQFQSMARNLHLWEWIDPSRPQSGRRSTNAFILEKPVRPLEPDYEDDQAVRVAQLQWRRYESQEKEYWRQQNSITELSTYMRQHVCTSYYQTCCDPNESIKTWYLNLKDHAQGSRQEIVRKLQNKYRDAVMVTSKPPKSWPDWLHNWDQVMAEGIREKLVEATNREIWLRNFLDALRPHFETWVDAFELSDRINDDTITYRTIHNLFSQFLDSRATRQKPVKRGAFGPTFNAEGSRKRPRAINKESNSRCRLCENVGHRMEDCYAIFPPENGNWHPRDYTKAAVERNLKDKELAREKHMSFSISKYPLCNSAILDTGSTVHIFNQISRFNNFRAARDGDFLWAGDNKVPIEGFGDVDVEVTGPSGSSILRLYDAAFCDNFACNLISFNELSKLGIWLDTDPNRHMSLRRSDRSVLALIKQKHGQLVVEDIDEEFSRHSFLTRRNKFNSYTKRNPQRATADIWHLRLGHPGPQALEHLVNASQGVRIKGIPTHKCDLCATAKAKRQIRRAPRETDVLEPGERLALDFHDFESDYEGYKSLLLVTDRSSGFSWDYYLPDRTATTINCTLTQVFDYLLYQYGFKPRVIECDNEFVDQKPAVKDFLERKNLKLEPSAPYTQAQNGGAERSGGVIKEKARAMRGNLPAQLWSEIVKTAVYLNNRTPKYRLRWKSPYERLYKRKPAQEHLRVYGCKAFAMTPAAQKKTNRLKKLDPRAWIGYLIGYTSSNVYRVWIPSLNRIISTRDVIFDEDQVFDGTLETLILDVKEADLDELAQTLQRISLPNSTSNQGSQQDSNYFEIDSDAHNVDNLTGTDEADVPKYVEARFELLPTPPQTPPAALLAASIREPGGGETDHLSSLQGEWKFLESGGQEATASSDLEGFIQFKQLGGHEATASSDLEGFIQFKQLGGHEATASSDLEGFIQFKQLGGHEATASSDLEGFIQQRQPGGSESHDLTSLQGEPSSFAVHFPTSRSVMDPKKHKVWQAAFNAGRLGNTVLQVNGRALDRAKEQRLLQVPKERLERPLEAAREKLAKLLKDPKQRIHRSVLPPLPSRHRDLDDHLLGQYFKEAEGEHLKSHREMGSWLEVKSKDVPRKITILDCMWVYVYKFDKHGYFKNCKARLVVRGDQQARSGQSTYAATLAGRSFRTLMAISARFDLELIQYDAVNAFVNAQLDEEVYMKMPPGHRRQGYLLRLVKALYGLRKSPLLWHRELTATLKRMGFNSVPHEPCCLTLDGIIVFFYVDDIVFAYNQKNAAKAKNLEAQLQTRYKLTGGKDLQWFLGIEILRDREQLLIWLSQSSYIEKIGKLASTTRPPMTPMSAIELLPYAGNATNTEVHSYQVKVGSLLYAAVITRPDVSFAVSRLAQFNSNPGPEHHKAADRVLQYLVSTSTLALQLGGGDDFEVASDASYADNSIDRKSSQAYAMKLFGGLIGWRANKQDTVTTSTTEAELLALSQAAKESIFVSRLLEDLAVKLDSSQITIQCDNRPTSGYRSAFFYSPRRRKRWRYRPSRWGCIKLLSPTYKLSGANEIGI</sequence>
<dbReference type="Pfam" id="PF13976">
    <property type="entry name" value="gag_pre-integrs"/>
    <property type="match status" value="1"/>
</dbReference>
<evidence type="ECO:0000256" key="1">
    <source>
        <dbReference type="ARBA" id="ARBA00002180"/>
    </source>
</evidence>
<keyword evidence="6" id="KW-0548">Nucleotidyltransferase</keyword>
<dbReference type="InterPro" id="IPR025724">
    <property type="entry name" value="GAG-pre-integrase_dom"/>
</dbReference>
<dbReference type="Pfam" id="PF22936">
    <property type="entry name" value="Pol_BBD"/>
    <property type="match status" value="1"/>
</dbReference>
<dbReference type="GO" id="GO:0005634">
    <property type="term" value="C:nucleus"/>
    <property type="evidence" value="ECO:0007669"/>
    <property type="project" value="UniProtKB-ARBA"/>
</dbReference>
<keyword evidence="4" id="KW-1188">Viral release from host cell</keyword>
<dbReference type="GO" id="GO:0005739">
    <property type="term" value="C:mitochondrion"/>
    <property type="evidence" value="ECO:0007669"/>
    <property type="project" value="UniProtKB-SubCell"/>
</dbReference>
<feature type="region of interest" description="Disordered" evidence="26">
    <location>
        <begin position="246"/>
        <end position="266"/>
    </location>
</feature>
<evidence type="ECO:0000256" key="20">
    <source>
        <dbReference type="ARBA" id="ARBA00023125"/>
    </source>
</evidence>
<dbReference type="InterPro" id="IPR001584">
    <property type="entry name" value="Integrase_cat-core"/>
</dbReference>
<dbReference type="SUPFAM" id="SSF53098">
    <property type="entry name" value="Ribonuclease H-like"/>
    <property type="match status" value="1"/>
</dbReference>
<comment type="catalytic activity">
    <reaction evidence="24">
        <text>DNA(n) + a 2'-deoxyribonucleoside 5'-triphosphate = DNA(n+1) + diphosphate</text>
        <dbReference type="Rhea" id="RHEA:22508"/>
        <dbReference type="Rhea" id="RHEA-COMP:17339"/>
        <dbReference type="Rhea" id="RHEA-COMP:17340"/>
        <dbReference type="ChEBI" id="CHEBI:33019"/>
        <dbReference type="ChEBI" id="CHEBI:61560"/>
        <dbReference type="ChEBI" id="CHEBI:173112"/>
        <dbReference type="EC" id="2.7.7.49"/>
    </reaction>
</comment>
<keyword evidence="17" id="KW-0695">RNA-directed DNA polymerase</keyword>
<dbReference type="Gene3D" id="3.30.420.10">
    <property type="entry name" value="Ribonuclease H-like superfamily/Ribonuclease H"/>
    <property type="match status" value="1"/>
</dbReference>
<evidence type="ECO:0000256" key="2">
    <source>
        <dbReference type="ARBA" id="ARBA00004173"/>
    </source>
</evidence>
<keyword evidence="20" id="KW-0238">DNA-binding</keyword>
<keyword evidence="21" id="KW-0496">Mitochondrion</keyword>
<keyword evidence="16" id="KW-0229">DNA integration</keyword>
<evidence type="ECO:0000313" key="29">
    <source>
        <dbReference type="Proteomes" id="UP000054481"/>
    </source>
</evidence>
<evidence type="ECO:0000256" key="23">
    <source>
        <dbReference type="ARBA" id="ARBA00023268"/>
    </source>
</evidence>
<evidence type="ECO:0000256" key="10">
    <source>
        <dbReference type="ARBA" id="ARBA00022750"/>
    </source>
</evidence>
<dbReference type="GO" id="GO:0003723">
    <property type="term" value="F:RNA binding"/>
    <property type="evidence" value="ECO:0007669"/>
    <property type="project" value="UniProtKB-KW"/>
</dbReference>
<keyword evidence="18" id="KW-0239">DNA-directed DNA polymerase</keyword>
<dbReference type="Pfam" id="PF07727">
    <property type="entry name" value="RVT_2"/>
    <property type="match status" value="1"/>
</dbReference>
<dbReference type="InterPro" id="IPR039537">
    <property type="entry name" value="Retrotran_Ty1/copia-like"/>
</dbReference>
<dbReference type="InterPro" id="IPR036397">
    <property type="entry name" value="RNaseH_sf"/>
</dbReference>
<evidence type="ECO:0000256" key="7">
    <source>
        <dbReference type="ARBA" id="ARBA00022722"/>
    </source>
</evidence>
<comment type="catalytic activity">
    <reaction evidence="25">
        <text>DNA(n) + a 2'-deoxyribonucleoside 5'-triphosphate = DNA(n+1) + diphosphate</text>
        <dbReference type="Rhea" id="RHEA:22508"/>
        <dbReference type="Rhea" id="RHEA-COMP:17339"/>
        <dbReference type="Rhea" id="RHEA-COMP:17340"/>
        <dbReference type="ChEBI" id="CHEBI:33019"/>
        <dbReference type="ChEBI" id="CHEBI:61560"/>
        <dbReference type="ChEBI" id="CHEBI:173112"/>
        <dbReference type="EC" id="2.7.7.7"/>
    </reaction>
</comment>
<keyword evidence="19" id="KW-0917">Virion maturation</keyword>
<dbReference type="PROSITE" id="PS50994">
    <property type="entry name" value="INTEGRASE"/>
    <property type="match status" value="1"/>
</dbReference>
<comment type="function">
    <text evidence="1">The aspartyl protease (PR) mediates the proteolytic cleavages of the Gag and Gag-Pol polyproteins after assembly of the VLP.</text>
</comment>
<comment type="subcellular location">
    <subcellularLocation>
        <location evidence="2">Mitochondrion</location>
    </subcellularLocation>
</comment>
<keyword evidence="12" id="KW-0378">Hydrolase</keyword>
<evidence type="ECO:0000256" key="16">
    <source>
        <dbReference type="ARBA" id="ARBA00022908"/>
    </source>
</evidence>
<dbReference type="CDD" id="cd09272">
    <property type="entry name" value="RNase_HI_RT_Ty1"/>
    <property type="match status" value="1"/>
</dbReference>
<keyword evidence="18" id="KW-0808">Transferase</keyword>
<evidence type="ECO:0000256" key="21">
    <source>
        <dbReference type="ARBA" id="ARBA00023128"/>
    </source>
</evidence>
<dbReference type="InterPro" id="IPR013103">
    <property type="entry name" value="RVT_2"/>
</dbReference>
<keyword evidence="7" id="KW-0540">Nuclease</keyword>
<dbReference type="OrthoDB" id="4927330at2759"/>
<dbReference type="GO" id="GO:0032196">
    <property type="term" value="P:transposition"/>
    <property type="evidence" value="ECO:0007669"/>
    <property type="project" value="UniProtKB-KW"/>
</dbReference>
<keyword evidence="22" id="KW-0233">DNA recombination</keyword>
<dbReference type="SUPFAM" id="SSF56672">
    <property type="entry name" value="DNA/RNA polymerases"/>
    <property type="match status" value="1"/>
</dbReference>
<dbReference type="Pfam" id="PF25597">
    <property type="entry name" value="SH3_retrovirus"/>
    <property type="match status" value="1"/>
</dbReference>
<evidence type="ECO:0000256" key="8">
    <source>
        <dbReference type="ARBA" id="ARBA00022723"/>
    </source>
</evidence>
<dbReference type="GO" id="GO:0003677">
    <property type="term" value="F:DNA binding"/>
    <property type="evidence" value="ECO:0007669"/>
    <property type="project" value="UniProtKB-KW"/>
</dbReference>
<dbReference type="GO" id="GO:0046872">
    <property type="term" value="F:metal ion binding"/>
    <property type="evidence" value="ECO:0007669"/>
    <property type="project" value="UniProtKB-KW"/>
</dbReference>
<keyword evidence="5" id="KW-0645">Protease</keyword>
<keyword evidence="8" id="KW-0479">Metal-binding</keyword>
<protein>
    <recommendedName>
        <fullName evidence="27">Integrase catalytic domain-containing protein</fullName>
    </recommendedName>
</protein>
<keyword evidence="3" id="KW-0815">Transposition</keyword>
<dbReference type="InterPro" id="IPR054722">
    <property type="entry name" value="PolX-like_BBD"/>
</dbReference>
<evidence type="ECO:0000256" key="18">
    <source>
        <dbReference type="ARBA" id="ARBA00022932"/>
    </source>
</evidence>
<keyword evidence="13" id="KW-0067">ATP-binding</keyword>
<dbReference type="EMBL" id="KQ030646">
    <property type="protein sequence ID" value="KJZ70131.1"/>
    <property type="molecule type" value="Genomic_DNA"/>
</dbReference>
<dbReference type="GO" id="GO:0004190">
    <property type="term" value="F:aspartic-type endopeptidase activity"/>
    <property type="evidence" value="ECO:0007669"/>
    <property type="project" value="UniProtKB-KW"/>
</dbReference>
<evidence type="ECO:0000256" key="22">
    <source>
        <dbReference type="ARBA" id="ARBA00023172"/>
    </source>
</evidence>
<accession>A0A0F7ZG21</accession>
<evidence type="ECO:0000256" key="9">
    <source>
        <dbReference type="ARBA" id="ARBA00022741"/>
    </source>
</evidence>
<evidence type="ECO:0000313" key="28">
    <source>
        <dbReference type="EMBL" id="KJZ70131.1"/>
    </source>
</evidence>
<evidence type="ECO:0000256" key="25">
    <source>
        <dbReference type="ARBA" id="ARBA00049244"/>
    </source>
</evidence>
<evidence type="ECO:0000256" key="24">
    <source>
        <dbReference type="ARBA" id="ARBA00048173"/>
    </source>
</evidence>
<evidence type="ECO:0000256" key="26">
    <source>
        <dbReference type="SAM" id="MobiDB-lite"/>
    </source>
</evidence>
<dbReference type="InterPro" id="IPR012337">
    <property type="entry name" value="RNaseH-like_sf"/>
</dbReference>
<keyword evidence="11" id="KW-0255">Endonuclease</keyword>
<keyword evidence="14" id="KW-0460">Magnesium</keyword>
<dbReference type="GO" id="GO:0015074">
    <property type="term" value="P:DNA integration"/>
    <property type="evidence" value="ECO:0007669"/>
    <property type="project" value="UniProtKB-KW"/>
</dbReference>
<dbReference type="GO" id="GO:0006508">
    <property type="term" value="P:proteolysis"/>
    <property type="evidence" value="ECO:0007669"/>
    <property type="project" value="UniProtKB-KW"/>
</dbReference>
<dbReference type="InterPro" id="IPR043502">
    <property type="entry name" value="DNA/RNA_pol_sf"/>
</dbReference>
<evidence type="ECO:0000256" key="17">
    <source>
        <dbReference type="ARBA" id="ARBA00022918"/>
    </source>
</evidence>
<dbReference type="PANTHER" id="PTHR42648">
    <property type="entry name" value="TRANSPOSASE, PUTATIVE-RELATED"/>
    <property type="match status" value="1"/>
</dbReference>
<keyword evidence="10" id="KW-0064">Aspartyl protease</keyword>
<evidence type="ECO:0000256" key="19">
    <source>
        <dbReference type="ARBA" id="ARBA00023113"/>
    </source>
</evidence>
<reference evidence="28 29" key="1">
    <citation type="journal article" date="2014" name="Genome Biol. Evol.">
        <title>Comparative genomics and transcriptomics analyses reveal divergent lifestyle features of nematode endoparasitic fungus Hirsutella minnesotensis.</title>
        <authorList>
            <person name="Lai Y."/>
            <person name="Liu K."/>
            <person name="Zhang X."/>
            <person name="Zhang X."/>
            <person name="Li K."/>
            <person name="Wang N."/>
            <person name="Shu C."/>
            <person name="Wu Y."/>
            <person name="Wang C."/>
            <person name="Bushley K.E."/>
            <person name="Xiang M."/>
            <person name="Liu X."/>
        </authorList>
    </citation>
    <scope>NUCLEOTIDE SEQUENCE [LARGE SCALE GENOMIC DNA]</scope>
    <source>
        <strain evidence="28 29">3608</strain>
    </source>
</reference>
<evidence type="ECO:0000256" key="13">
    <source>
        <dbReference type="ARBA" id="ARBA00022840"/>
    </source>
</evidence>
<dbReference type="GO" id="GO:0003887">
    <property type="term" value="F:DNA-directed DNA polymerase activity"/>
    <property type="evidence" value="ECO:0007669"/>
    <property type="project" value="UniProtKB-KW"/>
</dbReference>
<dbReference type="Proteomes" id="UP000054481">
    <property type="component" value="Unassembled WGS sequence"/>
</dbReference>
<gene>
    <name evidence="28" type="ORF">HIM_10472</name>
</gene>
<name>A0A0F7ZG21_9HYPO</name>
<keyword evidence="9" id="KW-0547">Nucleotide-binding</keyword>
<dbReference type="GO" id="GO:0005524">
    <property type="term" value="F:ATP binding"/>
    <property type="evidence" value="ECO:0007669"/>
    <property type="project" value="UniProtKB-KW"/>
</dbReference>
<evidence type="ECO:0000259" key="27">
    <source>
        <dbReference type="PROSITE" id="PS50994"/>
    </source>
</evidence>
<evidence type="ECO:0000256" key="11">
    <source>
        <dbReference type="ARBA" id="ARBA00022759"/>
    </source>
</evidence>
<evidence type="ECO:0000256" key="6">
    <source>
        <dbReference type="ARBA" id="ARBA00022695"/>
    </source>
</evidence>
<proteinExistence type="predicted"/>
<evidence type="ECO:0000256" key="4">
    <source>
        <dbReference type="ARBA" id="ARBA00022612"/>
    </source>
</evidence>
<keyword evidence="15" id="KW-0694">RNA-binding</keyword>
<evidence type="ECO:0000256" key="5">
    <source>
        <dbReference type="ARBA" id="ARBA00022670"/>
    </source>
</evidence>
<evidence type="ECO:0000256" key="12">
    <source>
        <dbReference type="ARBA" id="ARBA00022801"/>
    </source>
</evidence>
<dbReference type="InterPro" id="IPR057670">
    <property type="entry name" value="SH3_retrovirus"/>
</dbReference>
<evidence type="ECO:0000256" key="15">
    <source>
        <dbReference type="ARBA" id="ARBA00022884"/>
    </source>
</evidence>
<evidence type="ECO:0000256" key="14">
    <source>
        <dbReference type="ARBA" id="ARBA00022842"/>
    </source>
</evidence>
<dbReference type="GO" id="GO:0004519">
    <property type="term" value="F:endonuclease activity"/>
    <property type="evidence" value="ECO:0007669"/>
    <property type="project" value="UniProtKB-KW"/>
</dbReference>
<keyword evidence="29" id="KW-1185">Reference proteome</keyword>
<evidence type="ECO:0000256" key="3">
    <source>
        <dbReference type="ARBA" id="ARBA00022578"/>
    </source>
</evidence>
<dbReference type="GO" id="GO:0006310">
    <property type="term" value="P:DNA recombination"/>
    <property type="evidence" value="ECO:0007669"/>
    <property type="project" value="UniProtKB-KW"/>
</dbReference>
<organism evidence="28 29">
    <name type="scientific">Hirsutella minnesotensis 3608</name>
    <dbReference type="NCBI Taxonomy" id="1043627"/>
    <lineage>
        <taxon>Eukaryota</taxon>
        <taxon>Fungi</taxon>
        <taxon>Dikarya</taxon>
        <taxon>Ascomycota</taxon>
        <taxon>Pezizomycotina</taxon>
        <taxon>Sordariomycetes</taxon>
        <taxon>Hypocreomycetidae</taxon>
        <taxon>Hypocreales</taxon>
        <taxon>Ophiocordycipitaceae</taxon>
        <taxon>Hirsutella</taxon>
    </lineage>
</organism>
<dbReference type="GO" id="GO:0003964">
    <property type="term" value="F:RNA-directed DNA polymerase activity"/>
    <property type="evidence" value="ECO:0007669"/>
    <property type="project" value="UniProtKB-KW"/>
</dbReference>
<keyword evidence="23" id="KW-0511">Multifunctional enzyme</keyword>